<dbReference type="AlphaFoldDB" id="A0A1L3GMH4"/>
<keyword evidence="2" id="KW-1185">Reference proteome</keyword>
<dbReference type="Proteomes" id="UP000182517">
    <property type="component" value="Chromosome"/>
</dbReference>
<dbReference type="RefSeq" id="WP_072282839.1">
    <property type="nucleotide sequence ID" value="NZ_CP015519.1"/>
</dbReference>
<sequence>MNDQKITKNRRSVSFTLADGSNVEGYVFLSLYEACHEGPQRVGDLLNNVETFVPVDTSSGMLHLNIGNIIAAYTPLSEEKSDLMTLGAKHKVQITTSLGSVIDGEIFVNLPHERNRVSDYLNQGERFFRIFLAEKIVYIGSGYIVTVRD</sequence>
<gene>
    <name evidence="1" type="ORF">A7E78_02910</name>
</gene>
<accession>A0A1L3GMH4</accession>
<organism evidence="1 2">
    <name type="scientific">Syntrophotalea acetylenivorans</name>
    <dbReference type="NCBI Taxonomy" id="1842532"/>
    <lineage>
        <taxon>Bacteria</taxon>
        <taxon>Pseudomonadati</taxon>
        <taxon>Thermodesulfobacteriota</taxon>
        <taxon>Desulfuromonadia</taxon>
        <taxon>Desulfuromonadales</taxon>
        <taxon>Syntrophotaleaceae</taxon>
        <taxon>Syntrophotalea</taxon>
    </lineage>
</organism>
<protein>
    <submittedName>
        <fullName evidence="1">Uncharacterized protein</fullName>
    </submittedName>
</protein>
<proteinExistence type="predicted"/>
<evidence type="ECO:0000313" key="1">
    <source>
        <dbReference type="EMBL" id="APG26878.1"/>
    </source>
</evidence>
<dbReference type="OrthoDB" id="5517695at2"/>
<dbReference type="EMBL" id="CP015519">
    <property type="protein sequence ID" value="APG26878.1"/>
    <property type="molecule type" value="Genomic_DNA"/>
</dbReference>
<evidence type="ECO:0000313" key="2">
    <source>
        <dbReference type="Proteomes" id="UP000182517"/>
    </source>
</evidence>
<reference evidence="1 2" key="1">
    <citation type="journal article" date="2017" name="Genome Announc.">
        <title>Complete Genome Sequences of Two Acetylene-Fermenting Pelobacter acetylenicus Strains.</title>
        <authorList>
            <person name="Sutton J.M."/>
            <person name="Baesman S.M."/>
            <person name="Fierst J.L."/>
            <person name="Poret-Peterson A.T."/>
            <person name="Oremland R.S."/>
            <person name="Dunlap D.S."/>
            <person name="Akob D.M."/>
        </authorList>
    </citation>
    <scope>NUCLEOTIDE SEQUENCE [LARGE SCALE GENOMIC DNA]</scope>
    <source>
        <strain evidence="1 2">SFB93</strain>
    </source>
</reference>
<dbReference type="KEGG" id="pef:A7E78_02910"/>
<dbReference type="STRING" id="1842532.A7E78_02910"/>
<name>A0A1L3GMH4_9BACT</name>